<name>A0A6P1TH35_9FIRM</name>
<keyword evidence="6" id="KW-0067">ATP-binding</keyword>
<evidence type="ECO:0000256" key="7">
    <source>
        <dbReference type="ARBA" id="ARBA00022962"/>
    </source>
</evidence>
<evidence type="ECO:0000256" key="2">
    <source>
        <dbReference type="ARBA" id="ARBA00007533"/>
    </source>
</evidence>
<dbReference type="GO" id="GO:0005524">
    <property type="term" value="F:ATP binding"/>
    <property type="evidence" value="ECO:0007669"/>
    <property type="project" value="UniProtKB-KW"/>
</dbReference>
<dbReference type="GO" id="GO:0042802">
    <property type="term" value="F:identical protein binding"/>
    <property type="evidence" value="ECO:0007669"/>
    <property type="project" value="TreeGrafter"/>
</dbReference>
<keyword evidence="4" id="KW-0436">Ligase</keyword>
<protein>
    <recommendedName>
        <fullName evidence="3">CTP synthase (glutamine hydrolyzing)</fullName>
        <ecNumber evidence="3">6.3.4.2</ecNumber>
    </recommendedName>
</protein>
<dbReference type="GO" id="GO:0044210">
    <property type="term" value="P:'de novo' CTP biosynthetic process"/>
    <property type="evidence" value="ECO:0007669"/>
    <property type="project" value="UniProtKB-UniPathway"/>
</dbReference>
<dbReference type="InterPro" id="IPR029062">
    <property type="entry name" value="Class_I_gatase-like"/>
</dbReference>
<dbReference type="GO" id="GO:0019856">
    <property type="term" value="P:pyrimidine nucleobase biosynthetic process"/>
    <property type="evidence" value="ECO:0007669"/>
    <property type="project" value="TreeGrafter"/>
</dbReference>
<feature type="domain" description="Glutamine amidotransferase" evidence="10">
    <location>
        <begin position="24"/>
        <end position="228"/>
    </location>
</feature>
<evidence type="ECO:0000259" key="10">
    <source>
        <dbReference type="Pfam" id="PF00117"/>
    </source>
</evidence>
<keyword evidence="11" id="KW-0808">Transferase</keyword>
<evidence type="ECO:0000313" key="12">
    <source>
        <dbReference type="Proteomes" id="UP000464314"/>
    </source>
</evidence>
<keyword evidence="12" id="KW-1185">Reference proteome</keyword>
<gene>
    <name evidence="11" type="ORF">Ana3638_06510</name>
</gene>
<comment type="pathway">
    <text evidence="1">Pyrimidine metabolism; CTP biosynthesis via de novo pathway; CTP from UDP: step 2/2.</text>
</comment>
<keyword evidence="7 11" id="KW-0315">Glutamine amidotransferase</keyword>
<evidence type="ECO:0000313" key="11">
    <source>
        <dbReference type="EMBL" id="QHQ60464.1"/>
    </source>
</evidence>
<dbReference type="Pfam" id="PF00117">
    <property type="entry name" value="GATase"/>
    <property type="match status" value="1"/>
</dbReference>
<dbReference type="UniPathway" id="UPA00159">
    <property type="reaction ID" value="UER00277"/>
</dbReference>
<dbReference type="InterPro" id="IPR004468">
    <property type="entry name" value="CTP_synthase"/>
</dbReference>
<evidence type="ECO:0000256" key="6">
    <source>
        <dbReference type="ARBA" id="ARBA00022840"/>
    </source>
</evidence>
<evidence type="ECO:0000256" key="9">
    <source>
        <dbReference type="ARBA" id="ARBA00047781"/>
    </source>
</evidence>
<dbReference type="RefSeq" id="WP_161837300.1">
    <property type="nucleotide sequence ID" value="NZ_CP048000.1"/>
</dbReference>
<dbReference type="KEGG" id="anr:Ana3638_06510"/>
<evidence type="ECO:0000256" key="3">
    <source>
        <dbReference type="ARBA" id="ARBA00012291"/>
    </source>
</evidence>
<comment type="catalytic activity">
    <reaction evidence="9">
        <text>UTP + L-glutamine + ATP + H2O = CTP + L-glutamate + ADP + phosphate + 2 H(+)</text>
        <dbReference type="Rhea" id="RHEA:26426"/>
        <dbReference type="ChEBI" id="CHEBI:15377"/>
        <dbReference type="ChEBI" id="CHEBI:15378"/>
        <dbReference type="ChEBI" id="CHEBI:29985"/>
        <dbReference type="ChEBI" id="CHEBI:30616"/>
        <dbReference type="ChEBI" id="CHEBI:37563"/>
        <dbReference type="ChEBI" id="CHEBI:43474"/>
        <dbReference type="ChEBI" id="CHEBI:46398"/>
        <dbReference type="ChEBI" id="CHEBI:58359"/>
        <dbReference type="ChEBI" id="CHEBI:456216"/>
        <dbReference type="EC" id="6.3.4.2"/>
    </reaction>
</comment>
<dbReference type="EC" id="6.3.4.2" evidence="3"/>
<accession>A0A6P1TH35</accession>
<evidence type="ECO:0000256" key="5">
    <source>
        <dbReference type="ARBA" id="ARBA00022741"/>
    </source>
</evidence>
<dbReference type="SUPFAM" id="SSF52317">
    <property type="entry name" value="Class I glutamine amidotransferase-like"/>
    <property type="match status" value="1"/>
</dbReference>
<dbReference type="Proteomes" id="UP000464314">
    <property type="component" value="Chromosome"/>
</dbReference>
<dbReference type="AlphaFoldDB" id="A0A6P1TH35"/>
<dbReference type="GO" id="GO:0003883">
    <property type="term" value="F:CTP synthase activity"/>
    <property type="evidence" value="ECO:0007669"/>
    <property type="project" value="UniProtKB-EC"/>
</dbReference>
<evidence type="ECO:0000256" key="8">
    <source>
        <dbReference type="ARBA" id="ARBA00022975"/>
    </source>
</evidence>
<sequence length="242" mass="27475">MEDIITIGIIGDFDEKRPSHFATNEALTHCADKLSMNIEISWLPTKSLESISKEDMSMFDAFWCSPGSPYLSYTGAIKGIQFARENNYPFIGTCGGFQHAVMEYAQNVLSLTEVYHAEYNPDASTFFIAPLSCSLVGETKKIYLKEGSIVQQIYDKDETVERYNCSFGLNPSYQDTFDARGFHVSGTDETGEVRIFELPENRFYIATLFQPQLSSTKENPHILILKFLLAAEKFHQERKLKP</sequence>
<dbReference type="GO" id="GO:0005829">
    <property type="term" value="C:cytosol"/>
    <property type="evidence" value="ECO:0007669"/>
    <property type="project" value="TreeGrafter"/>
</dbReference>
<proteinExistence type="inferred from homology"/>
<comment type="similarity">
    <text evidence="2">Belongs to the CTP synthase family.</text>
</comment>
<evidence type="ECO:0000256" key="4">
    <source>
        <dbReference type="ARBA" id="ARBA00022598"/>
    </source>
</evidence>
<reference evidence="11 12" key="1">
    <citation type="submission" date="2020-01" db="EMBL/GenBank/DDBJ databases">
        <title>Genome analysis of Anaerocolumna sp. CBA3638.</title>
        <authorList>
            <person name="Kim J."/>
            <person name="Roh S.W."/>
        </authorList>
    </citation>
    <scope>NUCLEOTIDE SEQUENCE [LARGE SCALE GENOMIC DNA]</scope>
    <source>
        <strain evidence="11 12">CBA3638</strain>
    </source>
</reference>
<dbReference type="PANTHER" id="PTHR11550:SF0">
    <property type="entry name" value="CTP SYNTHASE-RELATED"/>
    <property type="match status" value="1"/>
</dbReference>
<dbReference type="GO" id="GO:0016740">
    <property type="term" value="F:transferase activity"/>
    <property type="evidence" value="ECO:0007669"/>
    <property type="project" value="UniProtKB-KW"/>
</dbReference>
<organism evidence="11 12">
    <name type="scientific">Anaerocolumna sedimenticola</name>
    <dbReference type="NCBI Taxonomy" id="2696063"/>
    <lineage>
        <taxon>Bacteria</taxon>
        <taxon>Bacillati</taxon>
        <taxon>Bacillota</taxon>
        <taxon>Clostridia</taxon>
        <taxon>Lachnospirales</taxon>
        <taxon>Lachnospiraceae</taxon>
        <taxon>Anaerocolumna</taxon>
    </lineage>
</organism>
<evidence type="ECO:0000256" key="1">
    <source>
        <dbReference type="ARBA" id="ARBA00005171"/>
    </source>
</evidence>
<dbReference type="NCBIfam" id="NF004836">
    <property type="entry name" value="PRK06186.1"/>
    <property type="match status" value="1"/>
</dbReference>
<dbReference type="EMBL" id="CP048000">
    <property type="protein sequence ID" value="QHQ60464.1"/>
    <property type="molecule type" value="Genomic_DNA"/>
</dbReference>
<keyword evidence="8" id="KW-0665">Pyrimidine biosynthesis</keyword>
<keyword evidence="5" id="KW-0547">Nucleotide-binding</keyword>
<dbReference type="InterPro" id="IPR017926">
    <property type="entry name" value="GATASE"/>
</dbReference>
<dbReference type="PANTHER" id="PTHR11550">
    <property type="entry name" value="CTP SYNTHASE"/>
    <property type="match status" value="1"/>
</dbReference>
<dbReference type="Gene3D" id="3.40.50.880">
    <property type="match status" value="1"/>
</dbReference>